<dbReference type="Gene3D" id="3.40.50.1820">
    <property type="entry name" value="alpha/beta hydrolase"/>
    <property type="match status" value="1"/>
</dbReference>
<keyword evidence="2" id="KW-0378">Hydrolase</keyword>
<dbReference type="InterPro" id="IPR000073">
    <property type="entry name" value="AB_hydrolase_1"/>
</dbReference>
<keyword evidence="3" id="KW-1185">Reference proteome</keyword>
<dbReference type="RefSeq" id="WP_268110043.1">
    <property type="nucleotide sequence ID" value="NZ_JAPPUX010000001.1"/>
</dbReference>
<evidence type="ECO:0000259" key="1">
    <source>
        <dbReference type="Pfam" id="PF00561"/>
    </source>
</evidence>
<gene>
    <name evidence="2" type="ORF">NYO98_03030</name>
</gene>
<evidence type="ECO:0000313" key="2">
    <source>
        <dbReference type="EMBL" id="MCY4725238.1"/>
    </source>
</evidence>
<sequence length="299" mass="30732">MTDAPRTPGTVAVPGAVLSFDVVGDLADATPDRPPLVLAGSPMDSTGFGSLAARLADRVLVLTDPRNTGRSTRDDPTAAVTPEQHAEDLHALVEALGVGPVDLFASSGAAVNAFFLVAAHPDDVRVLVAHEPPMAPLLPDGDAIGRACDDLVAAYDASGIGPGMARFIGLVMHRGEWTGDEPVPDPAAFGLPGEDDGSRDDPLMANMRGEGCTRVPDLGAIRDASTTVVLGVGEESGGPEDGEIAGRAAYAVARELGVEPVVFPGGHNGFLGGEYGQTGKPDEFATRLREVLSDARATR</sequence>
<dbReference type="GO" id="GO:0016787">
    <property type="term" value="F:hydrolase activity"/>
    <property type="evidence" value="ECO:0007669"/>
    <property type="project" value="UniProtKB-KW"/>
</dbReference>
<comment type="caution">
    <text evidence="2">The sequence shown here is derived from an EMBL/GenBank/DDBJ whole genome shotgun (WGS) entry which is preliminary data.</text>
</comment>
<dbReference type="EMBL" id="JAPPUX010000001">
    <property type="protein sequence ID" value="MCY4725238.1"/>
    <property type="molecule type" value="Genomic_DNA"/>
</dbReference>
<feature type="domain" description="AB hydrolase-1" evidence="1">
    <location>
        <begin position="57"/>
        <end position="138"/>
    </location>
</feature>
<accession>A0ABT4C8E3</accession>
<evidence type="ECO:0000313" key="3">
    <source>
        <dbReference type="Proteomes" id="UP001074726"/>
    </source>
</evidence>
<dbReference type="Pfam" id="PF00561">
    <property type="entry name" value="Abhydrolase_1"/>
    <property type="match status" value="1"/>
</dbReference>
<reference evidence="2" key="1">
    <citation type="submission" date="2022-08" db="EMBL/GenBank/DDBJ databases">
        <title>Genome sequencing of Nocardioides sp. STR2.</title>
        <authorList>
            <person name="So Y."/>
        </authorList>
    </citation>
    <scope>NUCLEOTIDE SEQUENCE</scope>
    <source>
        <strain evidence="2">STR2</strain>
    </source>
</reference>
<dbReference type="InterPro" id="IPR029058">
    <property type="entry name" value="AB_hydrolase_fold"/>
</dbReference>
<protein>
    <submittedName>
        <fullName evidence="2">Alpha/beta hydrolase</fullName>
    </submittedName>
</protein>
<organism evidence="2 3">
    <name type="scientific">Nocardioides pini</name>
    <dbReference type="NCBI Taxonomy" id="2975053"/>
    <lineage>
        <taxon>Bacteria</taxon>
        <taxon>Bacillati</taxon>
        <taxon>Actinomycetota</taxon>
        <taxon>Actinomycetes</taxon>
        <taxon>Propionibacteriales</taxon>
        <taxon>Nocardioidaceae</taxon>
        <taxon>Nocardioides</taxon>
    </lineage>
</organism>
<dbReference type="SUPFAM" id="SSF53474">
    <property type="entry name" value="alpha/beta-Hydrolases"/>
    <property type="match status" value="1"/>
</dbReference>
<proteinExistence type="predicted"/>
<name>A0ABT4C8E3_9ACTN</name>
<dbReference type="Proteomes" id="UP001074726">
    <property type="component" value="Unassembled WGS sequence"/>
</dbReference>